<feature type="domain" description="Fatty acid hydroxylase" evidence="12">
    <location>
        <begin position="96"/>
        <end position="224"/>
    </location>
</feature>
<accession>A0AAV8DCF9</accession>
<evidence type="ECO:0000259" key="12">
    <source>
        <dbReference type="Pfam" id="PF04116"/>
    </source>
</evidence>
<dbReference type="GO" id="GO:0004497">
    <property type="term" value="F:monooxygenase activity"/>
    <property type="evidence" value="ECO:0007669"/>
    <property type="project" value="UniProtKB-KW"/>
</dbReference>
<dbReference type="Proteomes" id="UP001140206">
    <property type="component" value="Chromosome 4"/>
</dbReference>
<evidence type="ECO:0000256" key="3">
    <source>
        <dbReference type="ARBA" id="ARBA00013146"/>
    </source>
</evidence>
<protein>
    <recommendedName>
        <fullName evidence="3">aldehyde oxygenase (deformylating)</fullName>
        <ecNumber evidence="3">4.1.99.5</ecNumber>
    </recommendedName>
</protein>
<dbReference type="GO" id="GO:0008610">
    <property type="term" value="P:lipid biosynthetic process"/>
    <property type="evidence" value="ECO:0007669"/>
    <property type="project" value="InterPro"/>
</dbReference>
<evidence type="ECO:0000256" key="8">
    <source>
        <dbReference type="ARBA" id="ARBA00023136"/>
    </source>
</evidence>
<dbReference type="EMBL" id="JAMFTS010000004">
    <property type="protein sequence ID" value="KAJ4765709.1"/>
    <property type="molecule type" value="Genomic_DNA"/>
</dbReference>
<keyword evidence="9" id="KW-0456">Lyase</keyword>
<evidence type="ECO:0000256" key="7">
    <source>
        <dbReference type="ARBA" id="ARBA00022989"/>
    </source>
</evidence>
<evidence type="ECO:0000256" key="4">
    <source>
        <dbReference type="ARBA" id="ARBA00022692"/>
    </source>
</evidence>
<keyword evidence="5" id="KW-0256">Endoplasmic reticulum</keyword>
<feature type="transmembrane region" description="Helical" evidence="11">
    <location>
        <begin position="83"/>
        <end position="101"/>
    </location>
</feature>
<sequence>MIPYATIAEAEAAIGRSLTTAEMIWYNYTATMPDQLVYHHNILFVFVVFTLVPLPIALIELWFPRTVAPYKIQPKLVGIRTGLPLPSLGEMAAQLIVYFLIEDYSNYWIHRLLHCKWAYEKIHKVHHEFAAPIGFAAPYAHWTEILILGIPTFVGPAIAPGHMITFLLWIILRQAEAIDIHSGPTKFIPFYGGAEYHDYHHYVGGQSQSNFSSVFTYCDYIYGTDKGYRFHKTYLAKLKNLDDAKEE</sequence>
<keyword evidence="13" id="KW-0503">Monooxygenase</keyword>
<dbReference type="EC" id="4.1.99.5" evidence="3"/>
<evidence type="ECO:0000313" key="14">
    <source>
        <dbReference type="Proteomes" id="UP001140206"/>
    </source>
</evidence>
<keyword evidence="14" id="KW-1185">Reference proteome</keyword>
<reference evidence="13" key="1">
    <citation type="submission" date="2022-08" db="EMBL/GenBank/DDBJ databases">
        <authorList>
            <person name="Marques A."/>
        </authorList>
    </citation>
    <scope>NUCLEOTIDE SEQUENCE</scope>
    <source>
        <strain evidence="13">RhyPub2mFocal</strain>
        <tissue evidence="13">Leaves</tissue>
    </source>
</reference>
<dbReference type="GO" id="GO:0005789">
    <property type="term" value="C:endoplasmic reticulum membrane"/>
    <property type="evidence" value="ECO:0007669"/>
    <property type="project" value="UniProtKB-SubCell"/>
</dbReference>
<dbReference type="GO" id="GO:0005506">
    <property type="term" value="F:iron ion binding"/>
    <property type="evidence" value="ECO:0007669"/>
    <property type="project" value="InterPro"/>
</dbReference>
<dbReference type="InterPro" id="IPR050307">
    <property type="entry name" value="Sterol_Desaturase_Related"/>
</dbReference>
<comment type="subcellular location">
    <subcellularLocation>
        <location evidence="1">Endoplasmic reticulum membrane</location>
        <topology evidence="1">Multi-pass membrane protein</topology>
    </subcellularLocation>
</comment>
<evidence type="ECO:0000256" key="9">
    <source>
        <dbReference type="ARBA" id="ARBA00023239"/>
    </source>
</evidence>
<evidence type="ECO:0000256" key="5">
    <source>
        <dbReference type="ARBA" id="ARBA00022824"/>
    </source>
</evidence>
<dbReference type="GO" id="GO:0071771">
    <property type="term" value="F:aldehyde oxygenase (deformylating) activity"/>
    <property type="evidence" value="ECO:0007669"/>
    <property type="project" value="UniProtKB-EC"/>
</dbReference>
<evidence type="ECO:0000256" key="10">
    <source>
        <dbReference type="ARBA" id="ARBA00047909"/>
    </source>
</evidence>
<dbReference type="AlphaFoldDB" id="A0AAV8DCF9"/>
<feature type="transmembrane region" description="Helical" evidence="11">
    <location>
        <begin position="42"/>
        <end position="63"/>
    </location>
</feature>
<dbReference type="Pfam" id="PF04116">
    <property type="entry name" value="FA_hydroxylase"/>
    <property type="match status" value="1"/>
</dbReference>
<evidence type="ECO:0000256" key="2">
    <source>
        <dbReference type="ARBA" id="ARBA00009324"/>
    </source>
</evidence>
<comment type="catalytic activity">
    <reaction evidence="10">
        <text>a long-chain fatty aldehyde + 2 NADPH + O2 + H(+) = a long-chain alkane + formate + 2 NADP(+) + H2O</text>
        <dbReference type="Rhea" id="RHEA:21440"/>
        <dbReference type="ChEBI" id="CHEBI:15377"/>
        <dbReference type="ChEBI" id="CHEBI:15378"/>
        <dbReference type="ChEBI" id="CHEBI:15379"/>
        <dbReference type="ChEBI" id="CHEBI:15740"/>
        <dbReference type="ChEBI" id="CHEBI:17176"/>
        <dbReference type="ChEBI" id="CHEBI:57783"/>
        <dbReference type="ChEBI" id="CHEBI:58349"/>
        <dbReference type="ChEBI" id="CHEBI:83563"/>
        <dbReference type="EC" id="4.1.99.5"/>
    </reaction>
</comment>
<gene>
    <name evidence="13" type="ORF">LUZ62_076084</name>
</gene>
<evidence type="ECO:0000256" key="1">
    <source>
        <dbReference type="ARBA" id="ARBA00004477"/>
    </source>
</evidence>
<keyword evidence="7 11" id="KW-1133">Transmembrane helix</keyword>
<proteinExistence type="inferred from homology"/>
<feature type="transmembrane region" description="Helical" evidence="11">
    <location>
        <begin position="145"/>
        <end position="172"/>
    </location>
</feature>
<comment type="similarity">
    <text evidence="2">Belongs to the sterol desaturase family.</text>
</comment>
<keyword evidence="4 11" id="KW-0812">Transmembrane</keyword>
<keyword evidence="13" id="KW-0560">Oxidoreductase</keyword>
<keyword evidence="8 11" id="KW-0472">Membrane</keyword>
<comment type="caution">
    <text evidence="13">The sequence shown here is derived from an EMBL/GenBank/DDBJ whole genome shotgun (WGS) entry which is preliminary data.</text>
</comment>
<organism evidence="13 14">
    <name type="scientific">Rhynchospora pubera</name>
    <dbReference type="NCBI Taxonomy" id="906938"/>
    <lineage>
        <taxon>Eukaryota</taxon>
        <taxon>Viridiplantae</taxon>
        <taxon>Streptophyta</taxon>
        <taxon>Embryophyta</taxon>
        <taxon>Tracheophyta</taxon>
        <taxon>Spermatophyta</taxon>
        <taxon>Magnoliopsida</taxon>
        <taxon>Liliopsida</taxon>
        <taxon>Poales</taxon>
        <taxon>Cyperaceae</taxon>
        <taxon>Cyperoideae</taxon>
        <taxon>Rhynchosporeae</taxon>
        <taxon>Rhynchospora</taxon>
    </lineage>
</organism>
<name>A0AAV8DCF9_9POAL</name>
<dbReference type="PANTHER" id="PTHR11863">
    <property type="entry name" value="STEROL DESATURASE"/>
    <property type="match status" value="1"/>
</dbReference>
<evidence type="ECO:0000256" key="11">
    <source>
        <dbReference type="SAM" id="Phobius"/>
    </source>
</evidence>
<evidence type="ECO:0000313" key="13">
    <source>
        <dbReference type="EMBL" id="KAJ4765709.1"/>
    </source>
</evidence>
<evidence type="ECO:0000256" key="6">
    <source>
        <dbReference type="ARBA" id="ARBA00022857"/>
    </source>
</evidence>
<dbReference type="InterPro" id="IPR006694">
    <property type="entry name" value="Fatty_acid_hydroxylase"/>
</dbReference>
<keyword evidence="6" id="KW-0521">NADP</keyword>